<protein>
    <submittedName>
        <fullName evidence="1">Uncharacterized protein</fullName>
    </submittedName>
</protein>
<feature type="non-terminal residue" evidence="1">
    <location>
        <position position="74"/>
    </location>
</feature>
<dbReference type="Proteomes" id="UP000631114">
    <property type="component" value="Unassembled WGS sequence"/>
</dbReference>
<gene>
    <name evidence="1" type="ORF">IFM89_039638</name>
</gene>
<reference evidence="1 2" key="1">
    <citation type="submission" date="2020-10" db="EMBL/GenBank/DDBJ databases">
        <title>The Coptis chinensis genome and diversification of protoberbering-type alkaloids.</title>
        <authorList>
            <person name="Wang B."/>
            <person name="Shu S."/>
            <person name="Song C."/>
            <person name="Liu Y."/>
        </authorList>
    </citation>
    <scope>NUCLEOTIDE SEQUENCE [LARGE SCALE GENOMIC DNA]</scope>
    <source>
        <strain evidence="1">HL-2020</strain>
        <tissue evidence="1">Leaf</tissue>
    </source>
</reference>
<name>A0A835GXR0_9MAGN</name>
<organism evidence="1 2">
    <name type="scientific">Coptis chinensis</name>
    <dbReference type="NCBI Taxonomy" id="261450"/>
    <lineage>
        <taxon>Eukaryota</taxon>
        <taxon>Viridiplantae</taxon>
        <taxon>Streptophyta</taxon>
        <taxon>Embryophyta</taxon>
        <taxon>Tracheophyta</taxon>
        <taxon>Spermatophyta</taxon>
        <taxon>Magnoliopsida</taxon>
        <taxon>Ranunculales</taxon>
        <taxon>Ranunculaceae</taxon>
        <taxon>Coptidoideae</taxon>
        <taxon>Coptis</taxon>
    </lineage>
</organism>
<dbReference type="AlphaFoldDB" id="A0A835GXR0"/>
<dbReference type="EMBL" id="JADFTS010000040">
    <property type="protein sequence ID" value="KAF9587143.1"/>
    <property type="molecule type" value="Genomic_DNA"/>
</dbReference>
<proteinExistence type="predicted"/>
<evidence type="ECO:0000313" key="2">
    <source>
        <dbReference type="Proteomes" id="UP000631114"/>
    </source>
</evidence>
<keyword evidence="2" id="KW-1185">Reference proteome</keyword>
<accession>A0A835GXR0</accession>
<feature type="non-terminal residue" evidence="1">
    <location>
        <position position="1"/>
    </location>
</feature>
<sequence length="74" mass="8432">LPYYPDGLIAFLASSLRSLYNILRYSYLNILGINHTFSSMNPGVNSISSHFRHIQISIPLLTIRFDNLRALSFS</sequence>
<evidence type="ECO:0000313" key="1">
    <source>
        <dbReference type="EMBL" id="KAF9587143.1"/>
    </source>
</evidence>
<comment type="caution">
    <text evidence="1">The sequence shown here is derived from an EMBL/GenBank/DDBJ whole genome shotgun (WGS) entry which is preliminary data.</text>
</comment>